<protein>
    <submittedName>
        <fullName evidence="1">Uncharacterized protein</fullName>
    </submittedName>
</protein>
<accession>A0A0B6Z5I3</accession>
<name>A0A0B6Z5I3_9EUPU</name>
<organism evidence="1">
    <name type="scientific">Arion vulgaris</name>
    <dbReference type="NCBI Taxonomy" id="1028688"/>
    <lineage>
        <taxon>Eukaryota</taxon>
        <taxon>Metazoa</taxon>
        <taxon>Spiralia</taxon>
        <taxon>Lophotrochozoa</taxon>
        <taxon>Mollusca</taxon>
        <taxon>Gastropoda</taxon>
        <taxon>Heterobranchia</taxon>
        <taxon>Euthyneura</taxon>
        <taxon>Panpulmonata</taxon>
        <taxon>Eupulmonata</taxon>
        <taxon>Stylommatophora</taxon>
        <taxon>Helicina</taxon>
        <taxon>Arionoidea</taxon>
        <taxon>Arionidae</taxon>
        <taxon>Arion</taxon>
    </lineage>
</organism>
<feature type="non-terminal residue" evidence="1">
    <location>
        <position position="1"/>
    </location>
</feature>
<sequence>ASPSTTQLLHQHISTTAQPNHQQHIFSINTTTAQPRHQQHFTNKNIISPLTKQQYDVFVHTTSDDKNVQKYSHDMSNLLTSKQIINYYSS</sequence>
<reference evidence="1" key="1">
    <citation type="submission" date="2014-12" db="EMBL/GenBank/DDBJ databases">
        <title>Insight into the proteome of Arion vulgaris.</title>
        <authorList>
            <person name="Aradska J."/>
            <person name="Bulat T."/>
            <person name="Smidak R."/>
            <person name="Sarate P."/>
            <person name="Gangsoo J."/>
            <person name="Sialana F."/>
            <person name="Bilban M."/>
            <person name="Lubec G."/>
        </authorList>
    </citation>
    <scope>NUCLEOTIDE SEQUENCE</scope>
    <source>
        <tissue evidence="1">Skin</tissue>
    </source>
</reference>
<proteinExistence type="predicted"/>
<evidence type="ECO:0000313" key="1">
    <source>
        <dbReference type="EMBL" id="CEK63803.1"/>
    </source>
</evidence>
<dbReference type="EMBL" id="HACG01016938">
    <property type="protein sequence ID" value="CEK63803.1"/>
    <property type="molecule type" value="Transcribed_RNA"/>
</dbReference>
<gene>
    <name evidence="1" type="primary">ORF49577</name>
</gene>
<feature type="non-terminal residue" evidence="1">
    <location>
        <position position="90"/>
    </location>
</feature>
<dbReference type="AlphaFoldDB" id="A0A0B6Z5I3"/>